<protein>
    <recommendedName>
        <fullName evidence="4">Transmembrane protein</fullName>
    </recommendedName>
</protein>
<evidence type="ECO:0000313" key="3">
    <source>
        <dbReference type="Proteomes" id="UP000195402"/>
    </source>
</evidence>
<keyword evidence="3" id="KW-1185">Reference proteome</keyword>
<feature type="chain" id="PRO_5012306865" description="Transmembrane protein" evidence="1">
    <location>
        <begin position="28"/>
        <end position="105"/>
    </location>
</feature>
<reference evidence="2 3" key="1">
    <citation type="journal article" date="2017" name="Mol. Plant">
        <title>The Genome of Medicinal Plant Macleaya cordata Provides New Insights into Benzylisoquinoline Alkaloids Metabolism.</title>
        <authorList>
            <person name="Liu X."/>
            <person name="Liu Y."/>
            <person name="Huang P."/>
            <person name="Ma Y."/>
            <person name="Qing Z."/>
            <person name="Tang Q."/>
            <person name="Cao H."/>
            <person name="Cheng P."/>
            <person name="Zheng Y."/>
            <person name="Yuan Z."/>
            <person name="Zhou Y."/>
            <person name="Liu J."/>
            <person name="Tang Z."/>
            <person name="Zhuo Y."/>
            <person name="Zhang Y."/>
            <person name="Yu L."/>
            <person name="Huang J."/>
            <person name="Yang P."/>
            <person name="Peng Q."/>
            <person name="Zhang J."/>
            <person name="Jiang W."/>
            <person name="Zhang Z."/>
            <person name="Lin K."/>
            <person name="Ro D.K."/>
            <person name="Chen X."/>
            <person name="Xiong X."/>
            <person name="Shang Y."/>
            <person name="Huang S."/>
            <person name="Zeng J."/>
        </authorList>
    </citation>
    <scope>NUCLEOTIDE SEQUENCE [LARGE SCALE GENOMIC DNA]</scope>
    <source>
        <strain evidence="3">cv. BLH2017</strain>
        <tissue evidence="2">Root</tissue>
    </source>
</reference>
<evidence type="ECO:0008006" key="4">
    <source>
        <dbReference type="Google" id="ProtNLM"/>
    </source>
</evidence>
<organism evidence="2 3">
    <name type="scientific">Macleaya cordata</name>
    <name type="common">Five-seeded plume-poppy</name>
    <name type="synonym">Bocconia cordata</name>
    <dbReference type="NCBI Taxonomy" id="56857"/>
    <lineage>
        <taxon>Eukaryota</taxon>
        <taxon>Viridiplantae</taxon>
        <taxon>Streptophyta</taxon>
        <taxon>Embryophyta</taxon>
        <taxon>Tracheophyta</taxon>
        <taxon>Spermatophyta</taxon>
        <taxon>Magnoliopsida</taxon>
        <taxon>Ranunculales</taxon>
        <taxon>Papaveraceae</taxon>
        <taxon>Papaveroideae</taxon>
        <taxon>Macleaya</taxon>
    </lineage>
</organism>
<dbReference type="EMBL" id="MVGT01003956">
    <property type="protein sequence ID" value="OVA02369.1"/>
    <property type="molecule type" value="Genomic_DNA"/>
</dbReference>
<dbReference type="InParanoid" id="A0A200PVY3"/>
<dbReference type="OMA" id="QKICCKT"/>
<sequence>MMMNKKTVMVSLLAVLFLTVLVDMTSAARELSNGPVEREVTTTTSVVNLPGAANPNGPVVTAANAVGASATTNTDNVAVNPQACPCCKWGWSGPFYLCQMICCQN</sequence>
<comment type="caution">
    <text evidence="2">The sequence shown here is derived from an EMBL/GenBank/DDBJ whole genome shotgun (WGS) entry which is preliminary data.</text>
</comment>
<keyword evidence="1" id="KW-0732">Signal</keyword>
<dbReference type="AlphaFoldDB" id="A0A200PVY3"/>
<accession>A0A200PVY3</accession>
<feature type="signal peptide" evidence="1">
    <location>
        <begin position="1"/>
        <end position="27"/>
    </location>
</feature>
<proteinExistence type="predicted"/>
<gene>
    <name evidence="2" type="ORF">BVC80_9099g172</name>
</gene>
<name>A0A200PVY3_MACCD</name>
<evidence type="ECO:0000313" key="2">
    <source>
        <dbReference type="EMBL" id="OVA02369.1"/>
    </source>
</evidence>
<dbReference type="Proteomes" id="UP000195402">
    <property type="component" value="Unassembled WGS sequence"/>
</dbReference>
<dbReference type="OrthoDB" id="1896007at2759"/>
<evidence type="ECO:0000256" key="1">
    <source>
        <dbReference type="SAM" id="SignalP"/>
    </source>
</evidence>